<dbReference type="ExpressionAtlas" id="A0A1D6EC13">
    <property type="expression patterns" value="baseline and differential"/>
</dbReference>
<gene>
    <name evidence="2" type="ORF">ZEAMMB73_Zm00001d003872</name>
</gene>
<evidence type="ECO:0000259" key="1">
    <source>
        <dbReference type="Pfam" id="PF23086"/>
    </source>
</evidence>
<organism evidence="2">
    <name type="scientific">Zea mays</name>
    <name type="common">Maize</name>
    <dbReference type="NCBI Taxonomy" id="4577"/>
    <lineage>
        <taxon>Eukaryota</taxon>
        <taxon>Viridiplantae</taxon>
        <taxon>Streptophyta</taxon>
        <taxon>Embryophyta</taxon>
        <taxon>Tracheophyta</taxon>
        <taxon>Spermatophyta</taxon>
        <taxon>Magnoliopsida</taxon>
        <taxon>Liliopsida</taxon>
        <taxon>Poales</taxon>
        <taxon>Poaceae</taxon>
        <taxon>PACMAD clade</taxon>
        <taxon>Panicoideae</taxon>
        <taxon>Andropogonodae</taxon>
        <taxon>Andropogoneae</taxon>
        <taxon>Tripsacinae</taxon>
        <taxon>Zea</taxon>
    </lineage>
</organism>
<dbReference type="InterPro" id="IPR056398">
    <property type="entry name" value="Tudor_Coilin"/>
</dbReference>
<dbReference type="Pfam" id="PF23086">
    <property type="entry name" value="Tudor_Coilin"/>
    <property type="match status" value="1"/>
</dbReference>
<dbReference type="AlphaFoldDB" id="A0A1D6EC13"/>
<dbReference type="EMBL" id="CM007648">
    <property type="protein sequence ID" value="ONM17864.1"/>
    <property type="molecule type" value="Genomic_DNA"/>
</dbReference>
<evidence type="ECO:0000313" key="2">
    <source>
        <dbReference type="EMBL" id="ONM17864.1"/>
    </source>
</evidence>
<sequence length="119" mass="13850">MLCPELSSFRVGKVVLYDPISLRIILLPVQEYPITTEENEDKDEPDMLVDLSPYKEDGSLEIEYSSLLDVRLLKGIKHAMKLDRHWPKEGQLPYTKMKAILRARNHPWLQTTLMVKNTN</sequence>
<dbReference type="PANTHER" id="PTHR15197:SF0">
    <property type="entry name" value="COILIN"/>
    <property type="match status" value="1"/>
</dbReference>
<protein>
    <submittedName>
        <fullName evidence="2">Coilin</fullName>
    </submittedName>
</protein>
<dbReference type="InterPro" id="IPR024822">
    <property type="entry name" value="Coilin"/>
</dbReference>
<name>A0A1D6EC13_MAIZE</name>
<reference evidence="2" key="1">
    <citation type="submission" date="2015-12" db="EMBL/GenBank/DDBJ databases">
        <title>Update maize B73 reference genome by single molecule sequencing technologies.</title>
        <authorList>
            <consortium name="Maize Genome Sequencing Project"/>
            <person name="Ware D."/>
        </authorList>
    </citation>
    <scope>NUCLEOTIDE SEQUENCE [LARGE SCALE GENOMIC DNA]</scope>
    <source>
        <tissue evidence="2">Seedling</tissue>
    </source>
</reference>
<proteinExistence type="predicted"/>
<dbReference type="PANTHER" id="PTHR15197">
    <property type="entry name" value="COILIN P80"/>
    <property type="match status" value="1"/>
</dbReference>
<feature type="domain" description="Coilin tudor" evidence="1">
    <location>
        <begin position="2"/>
        <end position="74"/>
    </location>
</feature>
<accession>A0A1D6EC13</accession>